<feature type="transmembrane region" description="Helical" evidence="1">
    <location>
        <begin position="46"/>
        <end position="67"/>
    </location>
</feature>
<dbReference type="InterPro" id="IPR043993">
    <property type="entry name" value="T4SS_pilin"/>
</dbReference>
<dbReference type="Pfam" id="PF18895">
    <property type="entry name" value="T4SS_pilin"/>
    <property type="match status" value="1"/>
</dbReference>
<dbReference type="AlphaFoldDB" id="A0A2K2TJ05"/>
<accession>A0A2K2TJ05</accession>
<dbReference type="RefSeq" id="WP_021350049.1">
    <property type="nucleotide sequence ID" value="NZ_JBEQYW010000028.1"/>
</dbReference>
<evidence type="ECO:0000313" key="2">
    <source>
        <dbReference type="EMBL" id="PNV57948.1"/>
    </source>
</evidence>
<evidence type="ECO:0000256" key="1">
    <source>
        <dbReference type="SAM" id="Phobius"/>
    </source>
</evidence>
<dbReference type="EMBL" id="POTQ01000009">
    <property type="protein sequence ID" value="PNV57948.1"/>
    <property type="molecule type" value="Genomic_DNA"/>
</dbReference>
<keyword evidence="1" id="KW-0472">Membrane</keyword>
<sequence>MGFLTPIVSQFKLAYAAATTTATPILAGNNVQSSTVKLLNTIATTLQGIALALAVLIFVWGGVMYITGSEENARQGKKFWTRAAIGLIVALVAAVLGSFLKNYANQAFGTSAG</sequence>
<comment type="caution">
    <text evidence="2">The sequence shown here is derived from an EMBL/GenBank/DDBJ whole genome shotgun (WGS) entry which is preliminary data.</text>
</comment>
<proteinExistence type="predicted"/>
<name>A0A2K2TJ05_LIMFE</name>
<keyword evidence="1" id="KW-0812">Transmembrane</keyword>
<feature type="transmembrane region" description="Helical" evidence="1">
    <location>
        <begin position="79"/>
        <end position="100"/>
    </location>
</feature>
<protein>
    <submittedName>
        <fullName evidence="2">Uncharacterized protein</fullName>
    </submittedName>
</protein>
<evidence type="ECO:0000313" key="3">
    <source>
        <dbReference type="Proteomes" id="UP000236514"/>
    </source>
</evidence>
<gene>
    <name evidence="2" type="ORF">C1Y38_05600</name>
</gene>
<keyword evidence="1" id="KW-1133">Transmembrane helix</keyword>
<dbReference type="Proteomes" id="UP000236514">
    <property type="component" value="Unassembled WGS sequence"/>
</dbReference>
<reference evidence="2 3" key="1">
    <citation type="submission" date="2018-01" db="EMBL/GenBank/DDBJ databases">
        <title>Draft genome sequence of the feruloyl esterase-producing strain Lactobacillus fermentum CRL 1446, isolated from artisanal goat milk cheese.</title>
        <authorList>
            <person name="Abeijon Mukdsi M.C."/>
            <person name="Saavedra L."/>
            <person name="Gauffin Cano M.P."/>
            <person name="Hebert E.M."/>
            <person name="Medina R.B."/>
        </authorList>
    </citation>
    <scope>NUCLEOTIDE SEQUENCE [LARGE SCALE GENOMIC DNA]</scope>
    <source>
        <strain evidence="2 3">CRL 1446</strain>
    </source>
</reference>
<organism evidence="2 3">
    <name type="scientific">Limosilactobacillus fermentum</name>
    <name type="common">Lactobacillus fermentum</name>
    <dbReference type="NCBI Taxonomy" id="1613"/>
    <lineage>
        <taxon>Bacteria</taxon>
        <taxon>Bacillati</taxon>
        <taxon>Bacillota</taxon>
        <taxon>Bacilli</taxon>
        <taxon>Lactobacillales</taxon>
        <taxon>Lactobacillaceae</taxon>
        <taxon>Limosilactobacillus</taxon>
    </lineage>
</organism>